<accession>A0A550CPM5</accession>
<evidence type="ECO:0000313" key="2">
    <source>
        <dbReference type="EMBL" id="TRM66728.1"/>
    </source>
</evidence>
<evidence type="ECO:0000256" key="1">
    <source>
        <dbReference type="SAM" id="MobiDB-lite"/>
    </source>
</evidence>
<proteinExistence type="predicted"/>
<comment type="caution">
    <text evidence="2">The sequence shown here is derived from an EMBL/GenBank/DDBJ whole genome shotgun (WGS) entry which is preliminary data.</text>
</comment>
<organism evidence="2 3">
    <name type="scientific">Schizophyllum amplum</name>
    <dbReference type="NCBI Taxonomy" id="97359"/>
    <lineage>
        <taxon>Eukaryota</taxon>
        <taxon>Fungi</taxon>
        <taxon>Dikarya</taxon>
        <taxon>Basidiomycota</taxon>
        <taxon>Agaricomycotina</taxon>
        <taxon>Agaricomycetes</taxon>
        <taxon>Agaricomycetidae</taxon>
        <taxon>Agaricales</taxon>
        <taxon>Schizophyllaceae</taxon>
        <taxon>Schizophyllum</taxon>
    </lineage>
</organism>
<protein>
    <submittedName>
        <fullName evidence="2">Uncharacterized protein</fullName>
    </submittedName>
</protein>
<feature type="compositionally biased region" description="Low complexity" evidence="1">
    <location>
        <begin position="67"/>
        <end position="85"/>
    </location>
</feature>
<evidence type="ECO:0000313" key="3">
    <source>
        <dbReference type="Proteomes" id="UP000320762"/>
    </source>
</evidence>
<name>A0A550CPM5_9AGAR</name>
<reference evidence="2 3" key="1">
    <citation type="journal article" date="2019" name="New Phytol.">
        <title>Comparative genomics reveals unique wood-decay strategies and fruiting body development in the Schizophyllaceae.</title>
        <authorList>
            <person name="Almasi E."/>
            <person name="Sahu N."/>
            <person name="Krizsan K."/>
            <person name="Balint B."/>
            <person name="Kovacs G.M."/>
            <person name="Kiss B."/>
            <person name="Cseklye J."/>
            <person name="Drula E."/>
            <person name="Henrissat B."/>
            <person name="Nagy I."/>
            <person name="Chovatia M."/>
            <person name="Adam C."/>
            <person name="LaButti K."/>
            <person name="Lipzen A."/>
            <person name="Riley R."/>
            <person name="Grigoriev I.V."/>
            <person name="Nagy L.G."/>
        </authorList>
    </citation>
    <scope>NUCLEOTIDE SEQUENCE [LARGE SCALE GENOMIC DNA]</scope>
    <source>
        <strain evidence="2 3">NL-1724</strain>
    </source>
</reference>
<gene>
    <name evidence="2" type="ORF">BD626DRAFT_565820</name>
</gene>
<feature type="region of interest" description="Disordered" evidence="1">
    <location>
        <begin position="62"/>
        <end position="91"/>
    </location>
</feature>
<keyword evidence="3" id="KW-1185">Reference proteome</keyword>
<dbReference type="AlphaFoldDB" id="A0A550CPM5"/>
<sequence>MTVLATCPSPDHFPRQHHGGYSSSSMAPASSIVFAPGIVGNAHAITLHLSNDDRSRRRLYSPHGYQASRRNSISSAPSTSRSSEACPTLPPLDAMTVEPSTISYDSRFPSPSGLTIKIRKEDHVAYIEKREQFDADLGTVTELMSEACSVAEPTGIDALSRAMARGLNVTEPQTQTSATQSQTLPPQSRMRQLELEVETNLFLAELGEEILEKEGKRKRKLGVYEAEEDREMYDVAGPARKKVARLPDMRDGSRWRPRK</sequence>
<dbReference type="EMBL" id="VDMD01000003">
    <property type="protein sequence ID" value="TRM66728.1"/>
    <property type="molecule type" value="Genomic_DNA"/>
</dbReference>
<feature type="region of interest" description="Disordered" evidence="1">
    <location>
        <begin position="1"/>
        <end position="26"/>
    </location>
</feature>
<dbReference type="Proteomes" id="UP000320762">
    <property type="component" value="Unassembled WGS sequence"/>
</dbReference>